<feature type="transmembrane region" description="Helical" evidence="1">
    <location>
        <begin position="94"/>
        <end position="118"/>
    </location>
</feature>
<feature type="transmembrane region" description="Helical" evidence="1">
    <location>
        <begin position="68"/>
        <end position="88"/>
    </location>
</feature>
<comment type="caution">
    <text evidence="2">The sequence shown here is derived from an EMBL/GenBank/DDBJ whole genome shotgun (WGS) entry which is preliminary data.</text>
</comment>
<evidence type="ECO:0000313" key="2">
    <source>
        <dbReference type="EMBL" id="PKG23462.1"/>
    </source>
</evidence>
<keyword evidence="1" id="KW-0472">Membrane</keyword>
<proteinExistence type="predicted"/>
<feature type="transmembrane region" description="Helical" evidence="1">
    <location>
        <begin position="195"/>
        <end position="216"/>
    </location>
</feature>
<evidence type="ECO:0000313" key="3">
    <source>
        <dbReference type="Proteomes" id="UP000233375"/>
    </source>
</evidence>
<organism evidence="2 3">
    <name type="scientific">Niallia nealsonii</name>
    <dbReference type="NCBI Taxonomy" id="115979"/>
    <lineage>
        <taxon>Bacteria</taxon>
        <taxon>Bacillati</taxon>
        <taxon>Bacillota</taxon>
        <taxon>Bacilli</taxon>
        <taxon>Bacillales</taxon>
        <taxon>Bacillaceae</taxon>
        <taxon>Niallia</taxon>
    </lineage>
</organism>
<dbReference type="Proteomes" id="UP000233375">
    <property type="component" value="Unassembled WGS sequence"/>
</dbReference>
<feature type="transmembrane region" description="Helical" evidence="1">
    <location>
        <begin position="39"/>
        <end position="59"/>
    </location>
</feature>
<dbReference type="OrthoDB" id="875405at2"/>
<gene>
    <name evidence="2" type="ORF">CWS01_11795</name>
</gene>
<dbReference type="RefSeq" id="WP_101177403.1">
    <property type="nucleotide sequence ID" value="NZ_PISE01000023.1"/>
</dbReference>
<accession>A0A2N0Z1T1</accession>
<dbReference type="AlphaFoldDB" id="A0A2N0Z1T1"/>
<keyword evidence="3" id="KW-1185">Reference proteome</keyword>
<dbReference type="EMBL" id="PISE01000023">
    <property type="protein sequence ID" value="PKG23462.1"/>
    <property type="molecule type" value="Genomic_DNA"/>
</dbReference>
<protein>
    <recommendedName>
        <fullName evidence="4">Beta-carotene 15,15'-monooxygenase</fullName>
    </recommendedName>
</protein>
<keyword evidence="1" id="KW-0812">Transmembrane</keyword>
<evidence type="ECO:0008006" key="4">
    <source>
        <dbReference type="Google" id="ProtNLM"/>
    </source>
</evidence>
<feature type="transmembrane region" description="Helical" evidence="1">
    <location>
        <begin position="9"/>
        <end position="27"/>
    </location>
</feature>
<keyword evidence="1" id="KW-1133">Transmembrane helix</keyword>
<reference evidence="2 3" key="1">
    <citation type="journal article" date="2003" name="Int. J. Syst. Evol. Microbiol.">
        <title>Bacillus nealsonii sp. nov., isolated from a spacecraft-assembly facility, whose spores are gamma-radiation resistant.</title>
        <authorList>
            <person name="Venkateswaran K."/>
            <person name="Kempf M."/>
            <person name="Chen F."/>
            <person name="Satomi M."/>
            <person name="Nicholson W."/>
            <person name="Kern R."/>
        </authorList>
    </citation>
    <scope>NUCLEOTIDE SEQUENCE [LARGE SCALE GENOMIC DNA]</scope>
    <source>
        <strain evidence="2 3">FO-92</strain>
    </source>
</reference>
<sequence length="358" mass="41780">MWALPKQRFGWLCVLLAAVLSSNILIYHVDFLPQLPKEVVFGSLLDFLITIPLIIYFLIIRKRYSLRYLFYVVIASYAAALFIIPQHYFSSFHLVRYLIFAGEAAFLLVELYIVFQFIKKLVPIIKSYRTNRMDIPIFSSRLEKAINIHIKSSRFIEMMVSEISMVYYCFFSWRSKPLVIQDGKAFTYHKKTSAIAFYVMLIHALIIESVGFHFLLHAWTEVAAVIAIALNIYTLIYLVAEMQSIKLCPFIITNNHVHLQIGLTKKMTVPLGAIKSVRSYQGPEKIAKNEKKHLLEAMLPDFIQEKPTVEIEFYHLEVAKFMYGFKKQIKKVHLRPDYPKEFIAAIYTKLEEAKRNIE</sequence>
<feature type="transmembrane region" description="Helical" evidence="1">
    <location>
        <begin position="222"/>
        <end position="240"/>
    </location>
</feature>
<name>A0A2N0Z1T1_9BACI</name>
<evidence type="ECO:0000256" key="1">
    <source>
        <dbReference type="SAM" id="Phobius"/>
    </source>
</evidence>